<dbReference type="FunFam" id="3.40.1020.10:FF:000002">
    <property type="entry name" value="L-threonine dehydratase"/>
    <property type="match status" value="1"/>
</dbReference>
<dbReference type="RefSeq" id="WP_076374620.1">
    <property type="nucleotide sequence ID" value="NZ_FTMG01000009.1"/>
</dbReference>
<evidence type="ECO:0000313" key="16">
    <source>
        <dbReference type="Proteomes" id="UP000541583"/>
    </source>
</evidence>
<dbReference type="STRING" id="354630.SAMN05421821_10932"/>
<dbReference type="InterPro" id="IPR050147">
    <property type="entry name" value="Ser/Thr_Dehydratase"/>
</dbReference>
<keyword evidence="10 12" id="KW-0100">Branched-chain amino acid biosynthesis</keyword>
<dbReference type="GO" id="GO:0006565">
    <property type="term" value="P:L-serine catabolic process"/>
    <property type="evidence" value="ECO:0007669"/>
    <property type="project" value="TreeGrafter"/>
</dbReference>
<comment type="cofactor">
    <cofactor evidence="2 12">
        <name>pyridoxal 5'-phosphate</name>
        <dbReference type="ChEBI" id="CHEBI:597326"/>
    </cofactor>
</comment>
<keyword evidence="8 12" id="KW-0663">Pyridoxal phosphate</keyword>
<evidence type="ECO:0000256" key="6">
    <source>
        <dbReference type="ARBA" id="ARBA00022605"/>
    </source>
</evidence>
<name>A0A1N7C8F7_9SPHI</name>
<proteinExistence type="inferred from homology"/>
<evidence type="ECO:0000256" key="4">
    <source>
        <dbReference type="ARBA" id="ARBA00010869"/>
    </source>
</evidence>
<evidence type="ECO:0000256" key="1">
    <source>
        <dbReference type="ARBA" id="ARBA00001274"/>
    </source>
</evidence>
<dbReference type="OrthoDB" id="9811476at2"/>
<dbReference type="EMBL" id="JACHCB010000009">
    <property type="protein sequence ID" value="MBB6110952.1"/>
    <property type="molecule type" value="Genomic_DNA"/>
</dbReference>
<dbReference type="FunFam" id="3.40.50.1100:FF:000007">
    <property type="entry name" value="L-threonine dehydratase catabolic TdcB"/>
    <property type="match status" value="1"/>
</dbReference>
<evidence type="ECO:0000313" key="17">
    <source>
        <dbReference type="Proteomes" id="UP000548326"/>
    </source>
</evidence>
<dbReference type="EMBL" id="JACHCA010000005">
    <property type="protein sequence ID" value="MBB6128005.1"/>
    <property type="molecule type" value="Genomic_DNA"/>
</dbReference>
<evidence type="ECO:0000313" key="15">
    <source>
        <dbReference type="EMBL" id="MBB6128005.1"/>
    </source>
</evidence>
<dbReference type="GO" id="GO:0009097">
    <property type="term" value="P:isoleucine biosynthetic process"/>
    <property type="evidence" value="ECO:0007669"/>
    <property type="project" value="UniProtKB-UniRule"/>
</dbReference>
<comment type="similarity">
    <text evidence="4 12">Belongs to the serine/threonine dehydratase family.</text>
</comment>
<dbReference type="GO" id="GO:0004794">
    <property type="term" value="F:threonine deaminase activity"/>
    <property type="evidence" value="ECO:0007669"/>
    <property type="project" value="UniProtKB-UniRule"/>
</dbReference>
<evidence type="ECO:0000256" key="10">
    <source>
        <dbReference type="ARBA" id="ARBA00023304"/>
    </source>
</evidence>
<comment type="subunit">
    <text evidence="5 12">Homotetramer.</text>
</comment>
<dbReference type="NCBIfam" id="NF006390">
    <property type="entry name" value="PRK08639.1"/>
    <property type="match status" value="1"/>
</dbReference>
<dbReference type="GO" id="GO:0003941">
    <property type="term" value="F:L-serine ammonia-lyase activity"/>
    <property type="evidence" value="ECO:0007669"/>
    <property type="project" value="TreeGrafter"/>
</dbReference>
<accession>A0A1N7C8F7</accession>
<comment type="caution">
    <text evidence="15">The sequence shown here is derived from an EMBL/GenBank/DDBJ whole genome shotgun (WGS) entry which is preliminary data.</text>
</comment>
<dbReference type="GO" id="GO:0006567">
    <property type="term" value="P:L-threonine catabolic process"/>
    <property type="evidence" value="ECO:0007669"/>
    <property type="project" value="TreeGrafter"/>
</dbReference>
<keyword evidence="16" id="KW-1185">Reference proteome</keyword>
<dbReference type="InterPro" id="IPR036052">
    <property type="entry name" value="TrpB-like_PALP_sf"/>
</dbReference>
<keyword evidence="9 12" id="KW-0456">Lyase</keyword>
<evidence type="ECO:0000259" key="13">
    <source>
        <dbReference type="PROSITE" id="PS51672"/>
    </source>
</evidence>
<dbReference type="InterPro" id="IPR011820">
    <property type="entry name" value="IlvA"/>
</dbReference>
<dbReference type="InterPro" id="IPR001721">
    <property type="entry name" value="TD_ACT-like"/>
</dbReference>
<dbReference type="InterPro" id="IPR001926">
    <property type="entry name" value="TrpB-like_PALP"/>
</dbReference>
<dbReference type="Proteomes" id="UP000541583">
    <property type="component" value="Unassembled WGS sequence"/>
</dbReference>
<evidence type="ECO:0000256" key="11">
    <source>
        <dbReference type="ARBA" id="ARBA00025527"/>
    </source>
</evidence>
<dbReference type="CDD" id="cd01562">
    <property type="entry name" value="Thr-dehyd"/>
    <property type="match status" value="1"/>
</dbReference>
<organism evidence="15 17">
    <name type="scientific">Mucilaginibacter lappiensis</name>
    <dbReference type="NCBI Taxonomy" id="354630"/>
    <lineage>
        <taxon>Bacteria</taxon>
        <taxon>Pseudomonadati</taxon>
        <taxon>Bacteroidota</taxon>
        <taxon>Sphingobacteriia</taxon>
        <taxon>Sphingobacteriales</taxon>
        <taxon>Sphingobacteriaceae</taxon>
        <taxon>Mucilaginibacter</taxon>
    </lineage>
</organism>
<dbReference type="PROSITE" id="PS00165">
    <property type="entry name" value="DEHYDRATASE_SER_THR"/>
    <property type="match status" value="1"/>
</dbReference>
<dbReference type="Pfam" id="PF00585">
    <property type="entry name" value="Thr_dehydrat_C"/>
    <property type="match status" value="1"/>
</dbReference>
<keyword evidence="6 12" id="KW-0028">Amino-acid biosynthesis</keyword>
<evidence type="ECO:0000313" key="14">
    <source>
        <dbReference type="EMBL" id="MBB6110952.1"/>
    </source>
</evidence>
<dbReference type="NCBIfam" id="TIGR02079">
    <property type="entry name" value="THD1"/>
    <property type="match status" value="1"/>
</dbReference>
<dbReference type="GO" id="GO:0030170">
    <property type="term" value="F:pyridoxal phosphate binding"/>
    <property type="evidence" value="ECO:0007669"/>
    <property type="project" value="InterPro"/>
</dbReference>
<sequence length="416" mass="46036">METDTKNQLDFEAANQRLKGVVKRTPLEYNAGLSAKYECEIYLKREDLQVVRSYKLRGAYNMISQLSAEELSRGVVCASAGNHAQGVAFSCNALGTKGVIFMPEITPRQKITQTEMHGHGNIEIVLTGDTFDDCLREALIYTEAHQMTFIPPFDHYRIIEGQGTVGLEILEDLPDVEAVVMPIGGGGMAAGTSSYLKQHVPGVYLIGVEPEGAPSMLKAFEHGEPITLPEIDRFVDGAAVKRVGTLTYEICRELLDDMLLVPEGKVCTTILKLYNEDAIVVEPAGALSVAVLDACKDKIKGKKVVCVVSGGNNDIARMQEIKEKSLLYEGLKHYFIVRFPQRPGALKLFVTSVLGPHDDITRFEFIKKNDKENGPALVGIELQSADDYPALLKRMLAHRFNVLELNKDRTLFEYLV</sequence>
<dbReference type="EC" id="4.3.1.19" evidence="12"/>
<dbReference type="UniPathway" id="UPA00047">
    <property type="reaction ID" value="UER00054"/>
</dbReference>
<dbReference type="PROSITE" id="PS51672">
    <property type="entry name" value="ACT_LIKE"/>
    <property type="match status" value="1"/>
</dbReference>
<evidence type="ECO:0000256" key="3">
    <source>
        <dbReference type="ARBA" id="ARBA00004810"/>
    </source>
</evidence>
<keyword evidence="7 12" id="KW-0412">Isoleucine biosynthesis</keyword>
<dbReference type="SUPFAM" id="SSF55021">
    <property type="entry name" value="ACT-like"/>
    <property type="match status" value="1"/>
</dbReference>
<gene>
    <name evidence="12" type="primary">ilvA</name>
    <name evidence="15" type="ORF">HDF22_002118</name>
    <name evidence="14" type="ORF">HDF23_003713</name>
</gene>
<comment type="pathway">
    <text evidence="3 12">Amino-acid biosynthesis; L-isoleucine biosynthesis; 2-oxobutanoate from L-threonine: step 1/1.</text>
</comment>
<evidence type="ECO:0000256" key="7">
    <source>
        <dbReference type="ARBA" id="ARBA00022624"/>
    </source>
</evidence>
<dbReference type="Pfam" id="PF00291">
    <property type="entry name" value="PALP"/>
    <property type="match status" value="1"/>
</dbReference>
<reference evidence="16 17" key="1">
    <citation type="submission" date="2020-08" db="EMBL/GenBank/DDBJ databases">
        <title>Genomic Encyclopedia of Type Strains, Phase IV (KMG-V): Genome sequencing to study the core and pangenomes of soil and plant-associated prokaryotes.</title>
        <authorList>
            <person name="Whitman W."/>
        </authorList>
    </citation>
    <scope>NUCLEOTIDE SEQUENCE [LARGE SCALE GENOMIC DNA]</scope>
    <source>
        <strain evidence="14 16">ANJLi2</strain>
        <strain evidence="15 17">MP601</strain>
    </source>
</reference>
<dbReference type="InterPro" id="IPR000634">
    <property type="entry name" value="Ser/Thr_deHydtase_PyrdxlP-BS"/>
</dbReference>
<feature type="domain" description="ACT-like" evidence="13">
    <location>
        <begin position="333"/>
        <end position="407"/>
    </location>
</feature>
<evidence type="ECO:0000256" key="12">
    <source>
        <dbReference type="RuleBase" id="RU362012"/>
    </source>
</evidence>
<dbReference type="PANTHER" id="PTHR48078">
    <property type="entry name" value="THREONINE DEHYDRATASE, MITOCHONDRIAL-RELATED"/>
    <property type="match status" value="1"/>
</dbReference>
<comment type="function">
    <text evidence="11 12">Catalyzes the anaerobic formation of alpha-ketobutyrate and ammonia from threonine in a two-step reaction. The first step involved a dehydration of threonine and a production of enamine intermediates (aminocrotonate), which tautomerizes to its imine form (iminobutyrate). Both intermediates are unstable and short-lived. The second step is the nonenzymatic hydrolysis of the enamine/imine intermediates to form 2-ketobutyrate and free ammonia. In the low water environment of the cell, the second step is accelerated by RidA.</text>
</comment>
<evidence type="ECO:0000256" key="9">
    <source>
        <dbReference type="ARBA" id="ARBA00023239"/>
    </source>
</evidence>
<dbReference type="Gene3D" id="3.40.50.1100">
    <property type="match status" value="2"/>
</dbReference>
<dbReference type="AlphaFoldDB" id="A0A1N7C8F7"/>
<evidence type="ECO:0000256" key="2">
    <source>
        <dbReference type="ARBA" id="ARBA00001933"/>
    </source>
</evidence>
<evidence type="ECO:0000256" key="5">
    <source>
        <dbReference type="ARBA" id="ARBA00011881"/>
    </source>
</evidence>
<dbReference type="SUPFAM" id="SSF53686">
    <property type="entry name" value="Tryptophan synthase beta subunit-like PLP-dependent enzymes"/>
    <property type="match status" value="1"/>
</dbReference>
<dbReference type="Proteomes" id="UP000548326">
    <property type="component" value="Unassembled WGS sequence"/>
</dbReference>
<evidence type="ECO:0000256" key="8">
    <source>
        <dbReference type="ARBA" id="ARBA00022898"/>
    </source>
</evidence>
<dbReference type="PANTHER" id="PTHR48078:SF11">
    <property type="entry name" value="THREONINE DEHYDRATASE, MITOCHONDRIAL"/>
    <property type="match status" value="1"/>
</dbReference>
<comment type="catalytic activity">
    <reaction evidence="1 12">
        <text>L-threonine = 2-oxobutanoate + NH4(+)</text>
        <dbReference type="Rhea" id="RHEA:22108"/>
        <dbReference type="ChEBI" id="CHEBI:16763"/>
        <dbReference type="ChEBI" id="CHEBI:28938"/>
        <dbReference type="ChEBI" id="CHEBI:57926"/>
        <dbReference type="EC" id="4.3.1.19"/>
    </reaction>
</comment>
<dbReference type="InterPro" id="IPR045865">
    <property type="entry name" value="ACT-like_dom_sf"/>
</dbReference>
<protein>
    <recommendedName>
        <fullName evidence="12">L-threonine dehydratase</fullName>
        <ecNumber evidence="12">4.3.1.19</ecNumber>
    </recommendedName>
    <alternativeName>
        <fullName evidence="12">Threonine deaminase</fullName>
    </alternativeName>
</protein>